<comment type="caution">
    <text evidence="2">The sequence shown here is derived from an EMBL/GenBank/DDBJ whole genome shotgun (WGS) entry which is preliminary data.</text>
</comment>
<proteinExistence type="predicted"/>
<accession>A0A1V6NAS3</accession>
<name>A0A1V6NAS3_PENPO</name>
<evidence type="ECO:0000313" key="2">
    <source>
        <dbReference type="EMBL" id="OQD61821.1"/>
    </source>
</evidence>
<dbReference type="Proteomes" id="UP000191408">
    <property type="component" value="Unassembled WGS sequence"/>
</dbReference>
<dbReference type="AlphaFoldDB" id="A0A1V6NAS3"/>
<dbReference type="OrthoDB" id="10583659at2759"/>
<organism evidence="2 3">
    <name type="scientific">Penicillium polonicum</name>
    <dbReference type="NCBI Taxonomy" id="60169"/>
    <lineage>
        <taxon>Eukaryota</taxon>
        <taxon>Fungi</taxon>
        <taxon>Dikarya</taxon>
        <taxon>Ascomycota</taxon>
        <taxon>Pezizomycotina</taxon>
        <taxon>Eurotiomycetes</taxon>
        <taxon>Eurotiomycetidae</taxon>
        <taxon>Eurotiales</taxon>
        <taxon>Aspergillaceae</taxon>
        <taxon>Penicillium</taxon>
    </lineage>
</organism>
<reference evidence="3" key="1">
    <citation type="journal article" date="2017" name="Nat. Microbiol.">
        <title>Global analysis of biosynthetic gene clusters reveals vast potential of secondary metabolite production in Penicillium species.</title>
        <authorList>
            <person name="Nielsen J.C."/>
            <person name="Grijseels S."/>
            <person name="Prigent S."/>
            <person name="Ji B."/>
            <person name="Dainat J."/>
            <person name="Nielsen K.F."/>
            <person name="Frisvad J.C."/>
            <person name="Workman M."/>
            <person name="Nielsen J."/>
        </authorList>
    </citation>
    <scope>NUCLEOTIDE SEQUENCE [LARGE SCALE GENOMIC DNA]</scope>
    <source>
        <strain evidence="3">IBT 4502</strain>
    </source>
</reference>
<sequence length="57" mass="5882">MGARSGLALVPVSGRHTAAMGLHSARDGRSNQSMYTSTYSAQAGRPATRPAAGHWGL</sequence>
<gene>
    <name evidence="2" type="ORF">PENPOL_c015G10718</name>
</gene>
<evidence type="ECO:0000256" key="1">
    <source>
        <dbReference type="SAM" id="MobiDB-lite"/>
    </source>
</evidence>
<feature type="region of interest" description="Disordered" evidence="1">
    <location>
        <begin position="38"/>
        <end position="57"/>
    </location>
</feature>
<keyword evidence="3" id="KW-1185">Reference proteome</keyword>
<evidence type="ECO:0000313" key="3">
    <source>
        <dbReference type="Proteomes" id="UP000191408"/>
    </source>
</evidence>
<dbReference type="EMBL" id="MDYM01000015">
    <property type="protein sequence ID" value="OQD61821.1"/>
    <property type="molecule type" value="Genomic_DNA"/>
</dbReference>
<protein>
    <submittedName>
        <fullName evidence="2">Uncharacterized protein</fullName>
    </submittedName>
</protein>